<evidence type="ECO:0000313" key="2">
    <source>
        <dbReference type="WBParaSite" id="PSU_v2.g19100.t1"/>
    </source>
</evidence>
<protein>
    <submittedName>
        <fullName evidence="2">Uncharacterized protein</fullName>
    </submittedName>
</protein>
<evidence type="ECO:0000313" key="1">
    <source>
        <dbReference type="Proteomes" id="UP000887577"/>
    </source>
</evidence>
<name>A0A914YJR2_9BILA</name>
<proteinExistence type="predicted"/>
<reference evidence="2" key="1">
    <citation type="submission" date="2022-11" db="UniProtKB">
        <authorList>
            <consortium name="WormBaseParasite"/>
        </authorList>
    </citation>
    <scope>IDENTIFICATION</scope>
</reference>
<keyword evidence="1" id="KW-1185">Reference proteome</keyword>
<dbReference type="WBParaSite" id="PSU_v2.g19100.t1">
    <property type="protein sequence ID" value="PSU_v2.g19100.t1"/>
    <property type="gene ID" value="PSU_v2.g19100"/>
</dbReference>
<organism evidence="1 2">
    <name type="scientific">Panagrolaimus superbus</name>
    <dbReference type="NCBI Taxonomy" id="310955"/>
    <lineage>
        <taxon>Eukaryota</taxon>
        <taxon>Metazoa</taxon>
        <taxon>Ecdysozoa</taxon>
        <taxon>Nematoda</taxon>
        <taxon>Chromadorea</taxon>
        <taxon>Rhabditida</taxon>
        <taxon>Tylenchina</taxon>
        <taxon>Panagrolaimomorpha</taxon>
        <taxon>Panagrolaimoidea</taxon>
        <taxon>Panagrolaimidae</taxon>
        <taxon>Panagrolaimus</taxon>
    </lineage>
</organism>
<sequence>MAYFLRHFSSSEDGPSTSASTFDEAENSVNNTLLDLSTDSSLSLLQRIQQQSVTRECYSEILLKCAKLIYKNAILGNPALIEKHIKDNPDPTSDNSDYVADNLKYLEIIASPSLFGANFLALTTTLK</sequence>
<dbReference type="AlphaFoldDB" id="A0A914YJR2"/>
<accession>A0A914YJR2</accession>
<dbReference type="Proteomes" id="UP000887577">
    <property type="component" value="Unplaced"/>
</dbReference>